<accession>A0A1Y2EFB9</accession>
<proteinExistence type="inferred from homology"/>
<evidence type="ECO:0000256" key="6">
    <source>
        <dbReference type="SAM" id="Phobius"/>
    </source>
</evidence>
<gene>
    <name evidence="7" type="ORF">BCR38DRAFT_480682</name>
</gene>
<organism evidence="7 8">
    <name type="scientific">Pseudomassariella vexata</name>
    <dbReference type="NCBI Taxonomy" id="1141098"/>
    <lineage>
        <taxon>Eukaryota</taxon>
        <taxon>Fungi</taxon>
        <taxon>Dikarya</taxon>
        <taxon>Ascomycota</taxon>
        <taxon>Pezizomycotina</taxon>
        <taxon>Sordariomycetes</taxon>
        <taxon>Xylariomycetidae</taxon>
        <taxon>Amphisphaeriales</taxon>
        <taxon>Pseudomassariaceae</taxon>
        <taxon>Pseudomassariella</taxon>
    </lineage>
</organism>
<dbReference type="InterPro" id="IPR007014">
    <property type="entry name" value="FUN14"/>
</dbReference>
<evidence type="ECO:0000256" key="2">
    <source>
        <dbReference type="ARBA" id="ARBA00009160"/>
    </source>
</evidence>
<dbReference type="STRING" id="1141098.A0A1Y2EFB9"/>
<dbReference type="Pfam" id="PF04930">
    <property type="entry name" value="FUN14"/>
    <property type="match status" value="1"/>
</dbReference>
<reference evidence="7 8" key="1">
    <citation type="submission" date="2016-07" db="EMBL/GenBank/DDBJ databases">
        <title>Pervasive Adenine N6-methylation of Active Genes in Fungi.</title>
        <authorList>
            <consortium name="DOE Joint Genome Institute"/>
            <person name="Mondo S.J."/>
            <person name="Dannebaum R.O."/>
            <person name="Kuo R.C."/>
            <person name="Labutti K."/>
            <person name="Haridas S."/>
            <person name="Kuo A."/>
            <person name="Salamov A."/>
            <person name="Ahrendt S.R."/>
            <person name="Lipzen A."/>
            <person name="Sullivan W."/>
            <person name="Andreopoulos W.B."/>
            <person name="Clum A."/>
            <person name="Lindquist E."/>
            <person name="Daum C."/>
            <person name="Ramamoorthy G.K."/>
            <person name="Gryganskyi A."/>
            <person name="Culley D."/>
            <person name="Magnuson J.K."/>
            <person name="James T.Y."/>
            <person name="O'Malley M.A."/>
            <person name="Stajich J.E."/>
            <person name="Spatafora J.W."/>
            <person name="Visel A."/>
            <person name="Grigoriev I.V."/>
        </authorList>
    </citation>
    <scope>NUCLEOTIDE SEQUENCE [LARGE SCALE GENOMIC DNA]</scope>
    <source>
        <strain evidence="7 8">CBS 129021</strain>
    </source>
</reference>
<name>A0A1Y2EFB9_9PEZI</name>
<evidence type="ECO:0000256" key="3">
    <source>
        <dbReference type="ARBA" id="ARBA00022692"/>
    </source>
</evidence>
<dbReference type="InParanoid" id="A0A1Y2EFB9"/>
<comment type="caution">
    <text evidence="7">The sequence shown here is derived from an EMBL/GenBank/DDBJ whole genome shotgun (WGS) entry which is preliminary data.</text>
</comment>
<evidence type="ECO:0000256" key="4">
    <source>
        <dbReference type="ARBA" id="ARBA00022989"/>
    </source>
</evidence>
<keyword evidence="5 6" id="KW-0472">Membrane</keyword>
<evidence type="ECO:0000256" key="1">
    <source>
        <dbReference type="ARBA" id="ARBA00004370"/>
    </source>
</evidence>
<comment type="subcellular location">
    <subcellularLocation>
        <location evidence="1">Membrane</location>
    </subcellularLocation>
</comment>
<keyword evidence="4 6" id="KW-1133">Transmembrane helix</keyword>
<dbReference type="AlphaFoldDB" id="A0A1Y2EFB9"/>
<keyword evidence="8" id="KW-1185">Reference proteome</keyword>
<keyword evidence="3 6" id="KW-0812">Transmembrane</keyword>
<protein>
    <recommendedName>
        <fullName evidence="9">FUN14 family-domain-containing protein</fullName>
    </recommendedName>
</protein>
<dbReference type="EMBL" id="MCFJ01000002">
    <property type="protein sequence ID" value="ORY69495.1"/>
    <property type="molecule type" value="Genomic_DNA"/>
</dbReference>
<dbReference type="GeneID" id="63779514"/>
<dbReference type="Proteomes" id="UP000193689">
    <property type="component" value="Unassembled WGS sequence"/>
</dbReference>
<sequence length="149" mass="15837">MSALLMSRTALRRSALGAGISLSIGSAMVLTQPKLRMDTLATSRATISTKSGPSKERLDPDVIKQLSSGSMTGFLAGLLVSVFSKALVLLMGVSFVLVQVAASYGVDLIGQLRMKQQLQESKVLAALRKNPTFKVSFGLFFAASAFMSF</sequence>
<evidence type="ECO:0000313" key="7">
    <source>
        <dbReference type="EMBL" id="ORY69495.1"/>
    </source>
</evidence>
<evidence type="ECO:0008006" key="9">
    <source>
        <dbReference type="Google" id="ProtNLM"/>
    </source>
</evidence>
<feature type="transmembrane region" description="Helical" evidence="6">
    <location>
        <begin position="86"/>
        <end position="110"/>
    </location>
</feature>
<evidence type="ECO:0000313" key="8">
    <source>
        <dbReference type="Proteomes" id="UP000193689"/>
    </source>
</evidence>
<comment type="similarity">
    <text evidence="2">Belongs to the FUN14 family.</text>
</comment>
<dbReference type="RefSeq" id="XP_040719445.1">
    <property type="nucleotide sequence ID" value="XM_040863302.1"/>
</dbReference>
<dbReference type="OrthoDB" id="3990500at2759"/>
<dbReference type="GO" id="GO:0016020">
    <property type="term" value="C:membrane"/>
    <property type="evidence" value="ECO:0007669"/>
    <property type="project" value="UniProtKB-SubCell"/>
</dbReference>
<evidence type="ECO:0000256" key="5">
    <source>
        <dbReference type="ARBA" id="ARBA00023136"/>
    </source>
</evidence>